<gene>
    <name evidence="2" type="ORF">DZC73_27995</name>
</gene>
<organism evidence="2 3">
    <name type="scientific">Piscinibacter terrae</name>
    <dbReference type="NCBI Taxonomy" id="2496871"/>
    <lineage>
        <taxon>Bacteria</taxon>
        <taxon>Pseudomonadati</taxon>
        <taxon>Pseudomonadota</taxon>
        <taxon>Betaproteobacteria</taxon>
        <taxon>Burkholderiales</taxon>
        <taxon>Sphaerotilaceae</taxon>
        <taxon>Piscinibacter</taxon>
    </lineage>
</organism>
<feature type="region of interest" description="Disordered" evidence="1">
    <location>
        <begin position="20"/>
        <end position="44"/>
    </location>
</feature>
<dbReference type="RefSeq" id="WP_124543709.1">
    <property type="nucleotide sequence ID" value="NZ_QUSW01000011.1"/>
</dbReference>
<protein>
    <submittedName>
        <fullName evidence="2">Uncharacterized protein</fullName>
    </submittedName>
</protein>
<dbReference type="EMBL" id="QUSW01000011">
    <property type="protein sequence ID" value="RQP21340.1"/>
    <property type="molecule type" value="Genomic_DNA"/>
</dbReference>
<dbReference type="AlphaFoldDB" id="A0A3N7HH50"/>
<proteinExistence type="predicted"/>
<sequence length="80" mass="8845">MDKRDAVVSRPMSIWLSEAASQSGGRVEAQSTWSHHAERVHPGATMSSISSIELHEGLDVADFSDSIPPELFEQLFPRTH</sequence>
<accession>A0A3N7HH50</accession>
<evidence type="ECO:0000256" key="1">
    <source>
        <dbReference type="SAM" id="MobiDB-lite"/>
    </source>
</evidence>
<name>A0A3N7HH50_9BURK</name>
<dbReference type="Proteomes" id="UP000267464">
    <property type="component" value="Unassembled WGS sequence"/>
</dbReference>
<reference evidence="2 3" key="1">
    <citation type="submission" date="2018-08" db="EMBL/GenBank/DDBJ databases">
        <authorList>
            <person name="Khan S.A."/>
            <person name="Jeon C.O."/>
            <person name="Chun B.H."/>
            <person name="Jeong S.E."/>
        </authorList>
    </citation>
    <scope>NUCLEOTIDE SEQUENCE [LARGE SCALE GENOMIC DNA]</scope>
    <source>
        <strain evidence="2 3">S-16</strain>
    </source>
</reference>
<comment type="caution">
    <text evidence="2">The sequence shown here is derived from an EMBL/GenBank/DDBJ whole genome shotgun (WGS) entry which is preliminary data.</text>
</comment>
<evidence type="ECO:0000313" key="3">
    <source>
        <dbReference type="Proteomes" id="UP000267464"/>
    </source>
</evidence>
<evidence type="ECO:0000313" key="2">
    <source>
        <dbReference type="EMBL" id="RQP21340.1"/>
    </source>
</evidence>
<keyword evidence="3" id="KW-1185">Reference proteome</keyword>
<feature type="compositionally biased region" description="Polar residues" evidence="1">
    <location>
        <begin position="20"/>
        <end position="34"/>
    </location>
</feature>
<reference evidence="2 3" key="2">
    <citation type="submission" date="2018-12" db="EMBL/GenBank/DDBJ databases">
        <title>Rhizobacter gummiphilus sp. nov., a rubber-degrading bacterium isolated from the soil of a botanical garden in Japan.</title>
        <authorList>
            <person name="Shunsuke S.S."/>
        </authorList>
    </citation>
    <scope>NUCLEOTIDE SEQUENCE [LARGE SCALE GENOMIC DNA]</scope>
    <source>
        <strain evidence="2 3">S-16</strain>
    </source>
</reference>